<feature type="region of interest" description="Disordered" evidence="2">
    <location>
        <begin position="357"/>
        <end position="380"/>
    </location>
</feature>
<keyword evidence="4" id="KW-1185">Reference proteome</keyword>
<evidence type="ECO:0000313" key="4">
    <source>
        <dbReference type="Proteomes" id="UP000693970"/>
    </source>
</evidence>
<feature type="compositionally biased region" description="Basic and acidic residues" evidence="2">
    <location>
        <begin position="1"/>
        <end position="13"/>
    </location>
</feature>
<dbReference type="Pfam" id="PF05721">
    <property type="entry name" value="PhyH"/>
    <property type="match status" value="1"/>
</dbReference>
<dbReference type="OrthoDB" id="445007at2759"/>
<dbReference type="InterPro" id="IPR008775">
    <property type="entry name" value="Phytyl_CoA_dOase-like"/>
</dbReference>
<dbReference type="EMBL" id="JAGRRH010000006">
    <property type="protein sequence ID" value="KAG7369119.1"/>
    <property type="molecule type" value="Genomic_DNA"/>
</dbReference>
<proteinExistence type="predicted"/>
<name>A0A9K3Q5I3_9STRA</name>
<evidence type="ECO:0000313" key="3">
    <source>
        <dbReference type="EMBL" id="KAG7369119.1"/>
    </source>
</evidence>
<gene>
    <name evidence="3" type="ORF">IV203_031862</name>
</gene>
<evidence type="ECO:0000256" key="1">
    <source>
        <dbReference type="ARBA" id="ARBA00001962"/>
    </source>
</evidence>
<sequence length="380" mass="42469">MTPSPRDNDKIDTTGDTNDILDGSATNDDGESSSIASSDEALLEMLGLTSLNEISTNHDVDENEQAESLRENHTVEPSREVRSRLPLLSQDYLSTVKFLLYEQYQEKSMCVFPHQYSIPTDHMRKLTEELIWGGPTVHADRSYETIQVYKNGTIEQRRTLTRLENFVDTHPGWKDLCCGYLRQLLSAALGTEMVLFKEKLNLKPPGGSGFAPHLDSPSLRVAMGEHGPQTFCTVMVAIDDANSKNGCLRICKGKWNEANACTVIQPEQDGNPDAGGRAGAIPSEVADQLDFDDVTCKGGTIIAFNGWAPHRSGANVSPFPRRAVFLTYNPKCEGDFHQKYYQRMEKLRNEWREKAGLSNQQKRLDDENLEQNALSTIPKI</sequence>
<dbReference type="AlphaFoldDB" id="A0A9K3Q5I3"/>
<evidence type="ECO:0000256" key="2">
    <source>
        <dbReference type="SAM" id="MobiDB-lite"/>
    </source>
</evidence>
<reference evidence="3" key="2">
    <citation type="submission" date="2021-04" db="EMBL/GenBank/DDBJ databases">
        <authorList>
            <person name="Podell S."/>
        </authorList>
    </citation>
    <scope>NUCLEOTIDE SEQUENCE</scope>
    <source>
        <strain evidence="3">Hildebrandi</strain>
    </source>
</reference>
<dbReference type="PANTHER" id="PTHR20883:SF51">
    <property type="entry name" value="PHYTANOYL-COA HYDROXYLASE"/>
    <property type="match status" value="1"/>
</dbReference>
<keyword evidence="3" id="KW-0560">Oxidoreductase</keyword>
<comment type="caution">
    <text evidence="3">The sequence shown here is derived from an EMBL/GenBank/DDBJ whole genome shotgun (WGS) entry which is preliminary data.</text>
</comment>
<accession>A0A9K3Q5I3</accession>
<dbReference type="Proteomes" id="UP000693970">
    <property type="component" value="Unassembled WGS sequence"/>
</dbReference>
<dbReference type="PANTHER" id="PTHR20883">
    <property type="entry name" value="PHYTANOYL-COA DIOXYGENASE DOMAIN CONTAINING 1"/>
    <property type="match status" value="1"/>
</dbReference>
<protein>
    <submittedName>
        <fullName evidence="3">Phytanoyl-CoA dioxygenase family protein</fullName>
    </submittedName>
</protein>
<keyword evidence="3" id="KW-0223">Dioxygenase</keyword>
<dbReference type="GO" id="GO:0051213">
    <property type="term" value="F:dioxygenase activity"/>
    <property type="evidence" value="ECO:0007669"/>
    <property type="project" value="UniProtKB-KW"/>
</dbReference>
<reference evidence="3" key="1">
    <citation type="journal article" date="2021" name="Sci. Rep.">
        <title>Diploid genomic architecture of Nitzschia inconspicua, an elite biomass production diatom.</title>
        <authorList>
            <person name="Oliver A."/>
            <person name="Podell S."/>
            <person name="Pinowska A."/>
            <person name="Traller J.C."/>
            <person name="Smith S.R."/>
            <person name="McClure R."/>
            <person name="Beliaev A."/>
            <person name="Bohutskyi P."/>
            <person name="Hill E.A."/>
            <person name="Rabines A."/>
            <person name="Zheng H."/>
            <person name="Allen L.Z."/>
            <person name="Kuo A."/>
            <person name="Grigoriev I.V."/>
            <person name="Allen A.E."/>
            <person name="Hazlebeck D."/>
            <person name="Allen E.E."/>
        </authorList>
    </citation>
    <scope>NUCLEOTIDE SEQUENCE</scope>
    <source>
        <strain evidence="3">Hildebrandi</strain>
    </source>
</reference>
<feature type="region of interest" description="Disordered" evidence="2">
    <location>
        <begin position="1"/>
        <end position="38"/>
    </location>
</feature>
<feature type="compositionally biased region" description="Polar residues" evidence="2">
    <location>
        <begin position="24"/>
        <end position="37"/>
    </location>
</feature>
<organism evidence="3 4">
    <name type="scientific">Nitzschia inconspicua</name>
    <dbReference type="NCBI Taxonomy" id="303405"/>
    <lineage>
        <taxon>Eukaryota</taxon>
        <taxon>Sar</taxon>
        <taxon>Stramenopiles</taxon>
        <taxon>Ochrophyta</taxon>
        <taxon>Bacillariophyta</taxon>
        <taxon>Bacillariophyceae</taxon>
        <taxon>Bacillariophycidae</taxon>
        <taxon>Bacillariales</taxon>
        <taxon>Bacillariaceae</taxon>
        <taxon>Nitzschia</taxon>
    </lineage>
</organism>
<feature type="compositionally biased region" description="Polar residues" evidence="2">
    <location>
        <begin position="370"/>
        <end position="380"/>
    </location>
</feature>
<comment type="cofactor">
    <cofactor evidence="1">
        <name>Fe cation</name>
        <dbReference type="ChEBI" id="CHEBI:24875"/>
    </cofactor>
</comment>